<accession>A0A0N4WJC8</accession>
<sequence>LDDSKENQPQTAFGLSLETDPICRRILAEKRRPFGDVFILPMAKPAKNGDEYEFSNSDSEKSKRSVIK</sequence>
<name>A0A0N4WJC8_HAEPC</name>
<protein>
    <submittedName>
        <fullName evidence="2">Nitroreductase</fullName>
    </submittedName>
</protein>
<dbReference type="WBParaSite" id="HPLM_0001111201-mRNA-1">
    <property type="protein sequence ID" value="HPLM_0001111201-mRNA-1"/>
    <property type="gene ID" value="HPLM_0001111201"/>
</dbReference>
<proteinExistence type="predicted"/>
<dbReference type="AlphaFoldDB" id="A0A0N4WJC8"/>
<organism evidence="2">
    <name type="scientific">Haemonchus placei</name>
    <name type="common">Barber's pole worm</name>
    <dbReference type="NCBI Taxonomy" id="6290"/>
    <lineage>
        <taxon>Eukaryota</taxon>
        <taxon>Metazoa</taxon>
        <taxon>Ecdysozoa</taxon>
        <taxon>Nematoda</taxon>
        <taxon>Chromadorea</taxon>
        <taxon>Rhabditida</taxon>
        <taxon>Rhabditina</taxon>
        <taxon>Rhabditomorpha</taxon>
        <taxon>Strongyloidea</taxon>
        <taxon>Trichostrongylidae</taxon>
        <taxon>Haemonchus</taxon>
    </lineage>
</organism>
<reference evidence="2" key="1">
    <citation type="submission" date="2017-02" db="UniProtKB">
        <authorList>
            <consortium name="WormBaseParasite"/>
        </authorList>
    </citation>
    <scope>IDENTIFICATION</scope>
</reference>
<evidence type="ECO:0000313" key="2">
    <source>
        <dbReference type="WBParaSite" id="HPLM_0001111201-mRNA-1"/>
    </source>
</evidence>
<evidence type="ECO:0000256" key="1">
    <source>
        <dbReference type="SAM" id="MobiDB-lite"/>
    </source>
</evidence>
<feature type="region of interest" description="Disordered" evidence="1">
    <location>
        <begin position="47"/>
        <end position="68"/>
    </location>
</feature>
<feature type="compositionally biased region" description="Basic and acidic residues" evidence="1">
    <location>
        <begin position="58"/>
        <end position="68"/>
    </location>
</feature>